<sequence length="3644" mass="404387">SASSTAVCTCGFKVPEPEQPEQPQESPQQAEEEAGSHRKRKLALHNEMLPEEEGTAECPTFILLTFASMRQAYLGLPDGNAVGDEGIGAVEETEGAPMEQLEEAGDERDDRDDCKVWFKGPSNPLTPLTLAGLRVARGLQPLLAAALLNRGTTSLPSSSQSGSLCCAGGVAWRFMLVSLYRVLLVVFFILDNYSIVQKAVAKDQSHCQASLASTSLWCGGACTIPTLVQWYCPCGRKNRKNAWHCPDCRTSWTYGTPAEDQAPQSPRQARSDRGHSYAQTWQWPQEPWVRSTNSAQSRPPSPRQRQGGRGHGRKQRRGKKVQQQAAEQYAPQGYGAQPPLPPPATPPPPASGGQVPMPPASGVAIASAPKAPVLPAPSEEAIKLRSLTQKLKKHQDLGMELPEDVQDDLKDVCIKEAKSQRKTMHLAVNAMDDARQVYDDAVRARAQLHLQWKSFLAESLKLWQGHTTSFQSQEAQLTARIQEAKDAFVQARDALNAAKIEAANMVPVDAKSTVTVSDDEEIKDLKDVPMAAAERIATGLSNLVETMSVLHHQTEELVQEEQRAKRPRVQPEQPGLIVPAFDGAEHYPIVDKWLHSVPQEPDFMTEWKASESAVSLAFELGQPTKLHRGSGLKRPTRLKTQNQVRFAPSAEVCIWDSQTRLVPLSALTCWPAKPWSLVSNWEGQPRHVPKKYRQPCFPPSWHSMVAFHFPKGTSSRGEVPVSQLRIMDEFVNLPHIPDDDGNGHLPGHVPNGQPPPQQPDFTHNMLAQMDPALATLANLQQQGVLVRTWYIHHETHMRNDIPRLVRLGADRHQWIQLIIDAWEGVIDVALPKAFTLPTPMPFRGPVVQFIALDIIVSQGLHIPRFSGLVSVHFQDDLDGLQAFVIAASFPPWVSGYHIVSAAEVHDYCSPISGRVCSIFHGWEAIPVDTQRLHHMRPGNSFMIQVPHDPNIEIGNTQAASSTLASADTHGMPGGTVQQHFDTGPDDDEQDGSGPEEPPSPGTPHDAPEPTGPLFNCHFYRLRHPPLHIFMRNAAGVPMLQELAHQMGVVPASLLHAHPLRALMTGERTDDWSFVLQSVTDLPAASSDMLVVIDVEVHFHPVHGTLQPVPAAARRVVRVPLHVTRSAVLGYAGVQTYCTAQNDRCLVQMNGVGWPILQPGPRVMQHGTYLRVIVPPPTDGTNSLQAIQVSESERQRMIVPMPAHSQAAGTAPSPAPLPVPGAPAPPAPAQVHGPLPLSSDWFSALQDVFAEQSLIEFEDEGPILYVWTWMINHASFKHCPAPRVVRLDELAHLWLTDIFEPWAVELQVDAPTQIRIVHARPPTDSFRIDTVHLMIEQHPTEARAAGVLSAVFHGPQNDRLLQAGHSLPCWLCTEDVIDIMQLNHICEAQVCRASIGRVPMEQFIRHDIPSAASIELHVRMPRCEGHERAGSFGERFVPRTVLPTSAHSLMQISRRWHRRVRTSEADTPAPQDHFAGQHQVESPSFLNCVPPVPAVQPNFALPWPTTWRSLDDVWAFFGVEHATHFPDGISVEVWYSDHHRRPWSEAGRLVRLPMDFVQWVPAILQAWHDWLIPGVEVDIIVVAPTPIGGDNLAHFHVIIVQQPMNHQFSCILTVMDRFADPWVPNHVCVLLPHAVDHWALLHAAVVDFQCPPFDPGARCRTLYGNLELMAGNLFPVQHAMCFTITVETNGPLPMELPGTMPITLEQMPEHDMVLMLQTSLRMHVAFAAHSSSAVPSQDGGLDPVVPLDDGTCFRNQLALLHSAIASALQKIKDISCEPCPTITSTRIGEMPAHGPLPSRVADKKTTVPVVLSLDAVLIPGGDPDLPRYDDQLSTIAWLQDDNWAATCANADPFLCLLPTAGWTADSVGIIFCLGELRHVNINRASPTWIGADTLDNIAAEFQAFAVALFVSLSGQLLAYWLGPALEVLEVRGHQNHPWNELADRIAKFAVHAPSDSINPVPFKPLHDLATAPLDSQWAWLQNCPRSLLHAFPPLCEGQVMQFPHSLRRVGVGQCSPHMPTVNDAQNIQLQLQLATVNVLALEATLDAKEFGRRVGVRTQRLDAQWHGRGLHFLGLQEARTPSGVFHSEHYKIWSSGHHGPVAASLGCELWCHLSLPIAATEQGIKLTLADFQVVVAHADPRRLIVRFEHNLLSLTMVVLHAPCLNGARGNGHSPLEEIREWWHDTSQMIHQTVHGELVWYFVDANAPLASCATEYAGLHGAEPMNPQGRLFEAFLQEQQLMVPCTFQQFHTGPTTTWTHPNGHKLRRDYILVSKAAAEMVQASFVLVDHDTTFEHEDHLPVCLRVGGSLCLQTNDTRRIKWDYAKLRESQTVAQFQDALATLPIPTWDVNVDQHCQLYEANLLQLARQFFEKTGSERVRPQLSASTLSCIAFKRHVLDCGRTWGLMQDAEFKVELRAIEKEVKARVHADLQIFYDQLLVELQNAGELQDLKVVHRILARFGSKKAKAATKFKPLPALRKPDGTLATSFTDQQMIWMKQFSEIEAGTQIHWQELQRLDRPGLGPPIDVQVQQHFPSPWTLQCMMKKLKRGKAPGLNRLPTEVLKAGAEPICTQLCALTSKAVAHCKEPLEWKGGVLVPLSKGKPDAADPLGYRSIFISNFTAKLYHMALRSHLVDVWERGIASLQLGGRRHLGADLAHHLLQAHGRWATAKKKPYAHLFFDIKSAFYSVLRQALFPADDPPASLVAALHRFRVSALDIDYYMMKIVHGDNATAGVDDHFRRLLKDALTNTHFFIQGLDAPCVTNRGTRPGDPLGDLLYNMIMGLILQDARQRILAATGVQWVGDPAPCREFLDPAGVPPEALLDLAFVDDCAMAIHAASIPRVQEIVTQAVHSMEVAAKGRGLLLNYAQGKTEVMLHMVGRGSTAAKVALNDANNVMEWTMDEHKYQVRVVHCYKHLGTWLQQGAKINKEVTARGTAARQSWGTLHRSFYAKKYVAVPAKMKAFAPLTLSRLLYNCHTWSPVSTTVVQEWQNHIRKPLGLLARGQTLGVSPLELDVPTLCGLLHVLPPEDLLHMARLRYLSRLLRTCPVILWQILLDNEAEQHSWIQACATSLEWFRRFYSDHFAVPSTNDVRQWIPLISLDANWKGRIKAAGQACKRFRQAEAEALTWQKRFDASFCASGGVLPDTPPTCAERWTCNQCDKWFGSKRALAAHSARLHGCRREVKLFAVGDVCQACCRLFHNRSRLTMHLRDAARCMAVLQSCFPPVTDEYLAELDKMEQEETALLRKDGWGSTKALCPMRKLAGPSLPPPGSQAAQEMFQKYRLRQGGGSVAATCLQGRRDGPVDEEPQVHLFAADFPAFIMNSHEGLQLGNGLYDLAGLAKEYAILNVRSIVFVHFFSGHRRRGDLHHHLQHKFLEPGLEIHVISVDLCIQREQGNLIAPEAHEKWQKHIASGQVVGAGGGPPCETFSAARHQEGGPRALRDGAHPYGLPALRQQEWHQVVVGTRLLFFLLDQLLLLAQCGGFGFCEHPQYPVWLHSKDPASIWKLPAVRALCLLRCCAVTSFDQCVFGAPATKPTTILHVRMPGFRRRVLAEGHLGRCHHRPKAHIQLKGMEADGHTFRTARCKVYPPGLNQALAEAILAQAAAVYSGVKIPASMPDDLTSFCHADFVESDLVQPDYHRLSVQ</sequence>
<organism evidence="4">
    <name type="scientific">Cladocopium goreaui</name>
    <dbReference type="NCBI Taxonomy" id="2562237"/>
    <lineage>
        <taxon>Eukaryota</taxon>
        <taxon>Sar</taxon>
        <taxon>Alveolata</taxon>
        <taxon>Dinophyceae</taxon>
        <taxon>Suessiales</taxon>
        <taxon>Symbiodiniaceae</taxon>
        <taxon>Cladocopium</taxon>
    </lineage>
</organism>
<feature type="compositionally biased region" description="Pro residues" evidence="2">
    <location>
        <begin position="1212"/>
        <end position="1227"/>
    </location>
</feature>
<keyword evidence="1" id="KW-0479">Metal-binding</keyword>
<evidence type="ECO:0000256" key="1">
    <source>
        <dbReference type="PROSITE-ProRule" id="PRU00042"/>
    </source>
</evidence>
<evidence type="ECO:0000259" key="3">
    <source>
        <dbReference type="PROSITE" id="PS50157"/>
    </source>
</evidence>
<reference evidence="4" key="1">
    <citation type="submission" date="2022-10" db="EMBL/GenBank/DDBJ databases">
        <authorList>
            <person name="Chen Y."/>
            <person name="Dougan E. K."/>
            <person name="Chan C."/>
            <person name="Rhodes N."/>
            <person name="Thang M."/>
        </authorList>
    </citation>
    <scope>NUCLEOTIDE SEQUENCE</scope>
</reference>
<dbReference type="OrthoDB" id="6242193at2759"/>
<evidence type="ECO:0000313" key="5">
    <source>
        <dbReference type="EMBL" id="CAL4792421.1"/>
    </source>
</evidence>
<dbReference type="PROSITE" id="PS00028">
    <property type="entry name" value="ZINC_FINGER_C2H2_1"/>
    <property type="match status" value="1"/>
</dbReference>
<keyword evidence="1" id="KW-0863">Zinc-finger</keyword>
<dbReference type="PROSITE" id="PS50157">
    <property type="entry name" value="ZINC_FINGER_C2H2_2"/>
    <property type="match status" value="1"/>
</dbReference>
<feature type="compositionally biased region" description="Basic residues" evidence="2">
    <location>
        <begin position="306"/>
        <end position="320"/>
    </location>
</feature>
<dbReference type="EMBL" id="CAMXCT010003558">
    <property type="protein sequence ID" value="CAI4005109.1"/>
    <property type="molecule type" value="Genomic_DNA"/>
</dbReference>
<feature type="non-terminal residue" evidence="4">
    <location>
        <position position="3644"/>
    </location>
</feature>
<dbReference type="EMBL" id="CAMXCT030003558">
    <property type="protein sequence ID" value="CAL4792421.1"/>
    <property type="molecule type" value="Genomic_DNA"/>
</dbReference>
<evidence type="ECO:0000313" key="4">
    <source>
        <dbReference type="EMBL" id="CAI4005109.1"/>
    </source>
</evidence>
<dbReference type="Proteomes" id="UP001152797">
    <property type="component" value="Unassembled WGS sequence"/>
</dbReference>
<feature type="region of interest" description="Disordered" evidence="2">
    <location>
        <begin position="1"/>
        <end position="40"/>
    </location>
</feature>
<keyword evidence="1" id="KW-0862">Zinc</keyword>
<dbReference type="InterPro" id="IPR036691">
    <property type="entry name" value="Endo/exonu/phosph_ase_sf"/>
</dbReference>
<dbReference type="SUPFAM" id="SSF56219">
    <property type="entry name" value="DNase I-like"/>
    <property type="match status" value="1"/>
</dbReference>
<feature type="compositionally biased region" description="Low complexity" evidence="2">
    <location>
        <begin position="321"/>
        <end position="337"/>
    </location>
</feature>
<name>A0A9P1G9H2_9DINO</name>
<comment type="caution">
    <text evidence="4">The sequence shown here is derived from an EMBL/GenBank/DDBJ whole genome shotgun (WGS) entry which is preliminary data.</text>
</comment>
<feature type="region of interest" description="Disordered" evidence="2">
    <location>
        <begin position="958"/>
        <end position="1011"/>
    </location>
</feature>
<proteinExistence type="predicted"/>
<feature type="domain" description="C2H2-type" evidence="3">
    <location>
        <begin position="3153"/>
        <end position="3181"/>
    </location>
</feature>
<feature type="non-terminal residue" evidence="4">
    <location>
        <position position="1"/>
    </location>
</feature>
<evidence type="ECO:0000256" key="2">
    <source>
        <dbReference type="SAM" id="MobiDB-lite"/>
    </source>
</evidence>
<dbReference type="EMBL" id="CAMXCT020003558">
    <property type="protein sequence ID" value="CAL1158484.1"/>
    <property type="molecule type" value="Genomic_DNA"/>
</dbReference>
<dbReference type="Gene3D" id="3.60.10.10">
    <property type="entry name" value="Endonuclease/exonuclease/phosphatase"/>
    <property type="match status" value="1"/>
</dbReference>
<keyword evidence="6" id="KW-1185">Reference proteome</keyword>
<feature type="region of interest" description="Disordered" evidence="2">
    <location>
        <begin position="1202"/>
        <end position="1229"/>
    </location>
</feature>
<dbReference type="InterPro" id="IPR013087">
    <property type="entry name" value="Znf_C2H2_type"/>
</dbReference>
<gene>
    <name evidence="4" type="ORF">C1SCF055_LOCUS30862</name>
</gene>
<dbReference type="PANTHER" id="PTHR19446">
    <property type="entry name" value="REVERSE TRANSCRIPTASES"/>
    <property type="match status" value="1"/>
</dbReference>
<accession>A0A9P1G9H2</accession>
<dbReference type="GO" id="GO:0008270">
    <property type="term" value="F:zinc ion binding"/>
    <property type="evidence" value="ECO:0007669"/>
    <property type="project" value="UniProtKB-KW"/>
</dbReference>
<feature type="region of interest" description="Disordered" evidence="2">
    <location>
        <begin position="255"/>
        <end position="363"/>
    </location>
</feature>
<feature type="compositionally biased region" description="Pro residues" evidence="2">
    <location>
        <begin position="338"/>
        <end position="350"/>
    </location>
</feature>
<reference evidence="5 6" key="2">
    <citation type="submission" date="2024-05" db="EMBL/GenBank/DDBJ databases">
        <authorList>
            <person name="Chen Y."/>
            <person name="Shah S."/>
            <person name="Dougan E. K."/>
            <person name="Thang M."/>
            <person name="Chan C."/>
        </authorList>
    </citation>
    <scope>NUCLEOTIDE SEQUENCE [LARGE SCALE GENOMIC DNA]</scope>
</reference>
<evidence type="ECO:0000313" key="6">
    <source>
        <dbReference type="Proteomes" id="UP001152797"/>
    </source>
</evidence>
<protein>
    <recommendedName>
        <fullName evidence="3">C2H2-type domain-containing protein</fullName>
    </recommendedName>
</protein>